<dbReference type="Gene3D" id="3.40.50.2300">
    <property type="match status" value="1"/>
</dbReference>
<dbReference type="EMBL" id="JAGGLB010000007">
    <property type="protein sequence ID" value="MBP1991046.1"/>
    <property type="molecule type" value="Genomic_DNA"/>
</dbReference>
<dbReference type="PANTHER" id="PTHR43280">
    <property type="entry name" value="ARAC-FAMILY TRANSCRIPTIONAL REGULATOR"/>
    <property type="match status" value="1"/>
</dbReference>
<dbReference type="InterPro" id="IPR009057">
    <property type="entry name" value="Homeodomain-like_sf"/>
</dbReference>
<comment type="caution">
    <text evidence="7">The sequence shown here is derived from an EMBL/GenBank/DDBJ whole genome shotgun (WGS) entry which is preliminary data.</text>
</comment>
<evidence type="ECO:0000256" key="3">
    <source>
        <dbReference type="ARBA" id="ARBA00023163"/>
    </source>
</evidence>
<evidence type="ECO:0000259" key="5">
    <source>
        <dbReference type="PROSITE" id="PS01124"/>
    </source>
</evidence>
<keyword evidence="8" id="KW-1185">Reference proteome</keyword>
<evidence type="ECO:0000256" key="1">
    <source>
        <dbReference type="ARBA" id="ARBA00023015"/>
    </source>
</evidence>
<dbReference type="SMART" id="SM00448">
    <property type="entry name" value="REC"/>
    <property type="match status" value="1"/>
</dbReference>
<feature type="modified residue" description="4-aspartylphosphate" evidence="4">
    <location>
        <position position="59"/>
    </location>
</feature>
<name>A0ABS4IW35_9BACL</name>
<dbReference type="CDD" id="cd17536">
    <property type="entry name" value="REC_YesN-like"/>
    <property type="match status" value="1"/>
</dbReference>
<keyword evidence="2" id="KW-0238">DNA-binding</keyword>
<keyword evidence="1" id="KW-0805">Transcription regulation</keyword>
<dbReference type="Pfam" id="PF00072">
    <property type="entry name" value="Response_reg"/>
    <property type="match status" value="1"/>
</dbReference>
<dbReference type="Gene3D" id="1.10.10.60">
    <property type="entry name" value="Homeodomain-like"/>
    <property type="match status" value="2"/>
</dbReference>
<keyword evidence="3" id="KW-0804">Transcription</keyword>
<evidence type="ECO:0000313" key="7">
    <source>
        <dbReference type="EMBL" id="MBP1991046.1"/>
    </source>
</evidence>
<proteinExistence type="predicted"/>
<dbReference type="SMART" id="SM00342">
    <property type="entry name" value="HTH_ARAC"/>
    <property type="match status" value="1"/>
</dbReference>
<evidence type="ECO:0000256" key="2">
    <source>
        <dbReference type="ARBA" id="ARBA00023125"/>
    </source>
</evidence>
<gene>
    <name evidence="7" type="ORF">J2Z66_002653</name>
</gene>
<evidence type="ECO:0000259" key="6">
    <source>
        <dbReference type="PROSITE" id="PS50110"/>
    </source>
</evidence>
<dbReference type="PANTHER" id="PTHR43280:SF2">
    <property type="entry name" value="HTH-TYPE TRANSCRIPTIONAL REGULATOR EXSA"/>
    <property type="match status" value="1"/>
</dbReference>
<dbReference type="RefSeq" id="WP_209971795.1">
    <property type="nucleotide sequence ID" value="NZ_JAGGLB010000007.1"/>
</dbReference>
<dbReference type="PROSITE" id="PS00041">
    <property type="entry name" value="HTH_ARAC_FAMILY_1"/>
    <property type="match status" value="1"/>
</dbReference>
<dbReference type="InterPro" id="IPR018060">
    <property type="entry name" value="HTH_AraC"/>
</dbReference>
<sequence length="562" mass="64581">MSINMYRLLIVDDEPIIVNGLVDFFSQQEKWPLEVYGAYSGEEAMQLLLHMRFDIVITDIGMPEMDGLQLQKKVLSQWPRCKIIFLTGYNDFEYVQEALRHKGVDYVLKTEGDEAIVRAVELAIEYTREEVRKDQLMLQADRQLRLAVPALQKELLRNLVLGDYVSISRLSEQFNELMIPLHANQKVLMVLARIDTYKPNYSVYDRGLLAYAIQNVASEYLQDSVHMLSVEMEVSRMLWFIQPKPSEESGSEAGFMDEGNDERWVQSASFIQGNLESIQQTCKELLEVPISFVIESNPVSWTEAGQLYEKYNKMLSQGLGMGTELLLTSHSTLPESLPCPFQAGKLKKKLELLKLQLDGGQKEAFDSMYADMMKEVAQYKDEPRIRQEIYYSLVPIFLACMNRHMIYDFGPQLDISKLTHMESHSSWEAVTAYFHGLASAIFARTQVGLQLEEHAVVQKVHQYIHDHLDGDVSLVRIGEAVGHNSKYLSRVYKKITGEDLSHYIAQTKLSKAQALLKETQMKIYEVSAAVGFLAEPYFYRFFRKAAGITPQEYRDLHKVDKR</sequence>
<feature type="domain" description="HTH araC/xylS-type" evidence="5">
    <location>
        <begin position="458"/>
        <end position="556"/>
    </location>
</feature>
<reference evidence="7 8" key="1">
    <citation type="submission" date="2021-03" db="EMBL/GenBank/DDBJ databases">
        <title>Genomic Encyclopedia of Type Strains, Phase IV (KMG-IV): sequencing the most valuable type-strain genomes for metagenomic binning, comparative biology and taxonomic classification.</title>
        <authorList>
            <person name="Goeker M."/>
        </authorList>
    </citation>
    <scope>NUCLEOTIDE SEQUENCE [LARGE SCALE GENOMIC DNA]</scope>
    <source>
        <strain evidence="7 8">DSM 26048</strain>
    </source>
</reference>
<dbReference type="InterPro" id="IPR018062">
    <property type="entry name" value="HTH_AraC-typ_CS"/>
</dbReference>
<dbReference type="PROSITE" id="PS50110">
    <property type="entry name" value="RESPONSE_REGULATORY"/>
    <property type="match status" value="1"/>
</dbReference>
<dbReference type="PROSITE" id="PS01124">
    <property type="entry name" value="HTH_ARAC_FAMILY_2"/>
    <property type="match status" value="1"/>
</dbReference>
<dbReference type="Pfam" id="PF12833">
    <property type="entry name" value="HTH_18"/>
    <property type="match status" value="1"/>
</dbReference>
<dbReference type="Proteomes" id="UP001519287">
    <property type="component" value="Unassembled WGS sequence"/>
</dbReference>
<dbReference type="InterPro" id="IPR011006">
    <property type="entry name" value="CheY-like_superfamily"/>
</dbReference>
<protein>
    <submittedName>
        <fullName evidence="7">Two-component system response regulator YesN</fullName>
    </submittedName>
</protein>
<feature type="domain" description="Response regulatory" evidence="6">
    <location>
        <begin position="7"/>
        <end position="124"/>
    </location>
</feature>
<dbReference type="SUPFAM" id="SSF52172">
    <property type="entry name" value="CheY-like"/>
    <property type="match status" value="1"/>
</dbReference>
<dbReference type="InterPro" id="IPR001789">
    <property type="entry name" value="Sig_transdc_resp-reg_receiver"/>
</dbReference>
<accession>A0ABS4IW35</accession>
<organism evidence="7 8">
    <name type="scientific">Paenibacillus eucommiae</name>
    <dbReference type="NCBI Taxonomy" id="1355755"/>
    <lineage>
        <taxon>Bacteria</taxon>
        <taxon>Bacillati</taxon>
        <taxon>Bacillota</taxon>
        <taxon>Bacilli</taxon>
        <taxon>Bacillales</taxon>
        <taxon>Paenibacillaceae</taxon>
        <taxon>Paenibacillus</taxon>
    </lineage>
</organism>
<keyword evidence="4" id="KW-0597">Phosphoprotein</keyword>
<dbReference type="SUPFAM" id="SSF46689">
    <property type="entry name" value="Homeodomain-like"/>
    <property type="match status" value="2"/>
</dbReference>
<evidence type="ECO:0000313" key="8">
    <source>
        <dbReference type="Proteomes" id="UP001519287"/>
    </source>
</evidence>
<evidence type="ECO:0000256" key="4">
    <source>
        <dbReference type="PROSITE-ProRule" id="PRU00169"/>
    </source>
</evidence>